<proteinExistence type="predicted"/>
<dbReference type="AlphaFoldDB" id="A0A816L2Y2"/>
<sequence length="36" mass="4362">MSIKLFFLRTYELKYLNVGLYVIYQQASYHQSCDLI</sequence>
<accession>A0A816L2Y2</accession>
<organism evidence="1">
    <name type="scientific">Brassica napus</name>
    <name type="common">Rape</name>
    <dbReference type="NCBI Taxonomy" id="3708"/>
    <lineage>
        <taxon>Eukaryota</taxon>
        <taxon>Viridiplantae</taxon>
        <taxon>Streptophyta</taxon>
        <taxon>Embryophyta</taxon>
        <taxon>Tracheophyta</taxon>
        <taxon>Spermatophyta</taxon>
        <taxon>Magnoliopsida</taxon>
        <taxon>eudicotyledons</taxon>
        <taxon>Gunneridae</taxon>
        <taxon>Pentapetalae</taxon>
        <taxon>rosids</taxon>
        <taxon>malvids</taxon>
        <taxon>Brassicales</taxon>
        <taxon>Brassicaceae</taxon>
        <taxon>Brassiceae</taxon>
        <taxon>Brassica</taxon>
    </lineage>
</organism>
<name>A0A816L2Y2_BRANA</name>
<dbReference type="Proteomes" id="UP001295469">
    <property type="component" value="Chromosome C05"/>
</dbReference>
<protein>
    <submittedName>
        <fullName evidence="1">(rape) hypothetical protein</fullName>
    </submittedName>
</protein>
<evidence type="ECO:0000313" key="1">
    <source>
        <dbReference type="EMBL" id="CAF1924703.1"/>
    </source>
</evidence>
<gene>
    <name evidence="1" type="ORF">DARMORV10_C05P08660.1</name>
</gene>
<reference evidence="1" key="1">
    <citation type="submission" date="2021-01" db="EMBL/GenBank/DDBJ databases">
        <authorList>
            <consortium name="Genoscope - CEA"/>
            <person name="William W."/>
        </authorList>
    </citation>
    <scope>NUCLEOTIDE SEQUENCE</scope>
</reference>
<dbReference type="EMBL" id="HG994369">
    <property type="protein sequence ID" value="CAF1924703.1"/>
    <property type="molecule type" value="Genomic_DNA"/>
</dbReference>